<dbReference type="AlphaFoldDB" id="A0AAD9KH99"/>
<evidence type="ECO:0000313" key="3">
    <source>
        <dbReference type="Proteomes" id="UP001209878"/>
    </source>
</evidence>
<organism evidence="2 3">
    <name type="scientific">Ridgeia piscesae</name>
    <name type="common">Tubeworm</name>
    <dbReference type="NCBI Taxonomy" id="27915"/>
    <lineage>
        <taxon>Eukaryota</taxon>
        <taxon>Metazoa</taxon>
        <taxon>Spiralia</taxon>
        <taxon>Lophotrochozoa</taxon>
        <taxon>Annelida</taxon>
        <taxon>Polychaeta</taxon>
        <taxon>Sedentaria</taxon>
        <taxon>Canalipalpata</taxon>
        <taxon>Sabellida</taxon>
        <taxon>Siboglinidae</taxon>
        <taxon>Ridgeia</taxon>
    </lineage>
</organism>
<feature type="compositionally biased region" description="Low complexity" evidence="1">
    <location>
        <begin position="120"/>
        <end position="130"/>
    </location>
</feature>
<sequence length="642" mass="70566">MQTKAATLHFNAVKSCFIALPKTWTTSLAREKVSIFQLQSETASLFVSWSGDVTVPPPGGQDEDFVELNGLLANKSGFVHGEKLVVSRKVRQHRPFVPPGGAHAGHVTSTENSESRVENVSKSSENSVSNADGLSMAHDGILTRCINYIKSFNISEHSPTQQMEPPAVDPFVDRIRPGNLSDHFEMVLRVQPITEPDCPIEGRSSPRQPDNNIDEESKDEFVWQTTNVRIGIETLAQYCDLNFDGRAIPAFPAVLQKFPSPSEKEAVMKEHMSHARLKSARNENNAARNKLDAESENNMETKVVVRVMVVNSDHSCVINPSGRHVVCDTRPLTGHIMMSELLRRQLGAGVTSKMRLTPLTCDPLEINSVQLCPLFKTPDDVNDQLVEMSFRAWLSRVTDQHCPLVLNQGTLVKFYIKPGFVGDYVVSFTPKVKVSEGHSSDGCSYCRLTRDDCGQLKVTSVRSDDQKAGHQSSSRRGRFGQCDPVVPPESLLQLGSLDKMVDQLLDVMTLTLTQTPLAQKLSKCHVLGRPVRRVLVCGSKGAGKSHMTRAVCRKLAEMPTLAFVSIVDCRALKGSASVIHQGVLCASVLQDLLGFNELHGTSIGIIATSQSRASLHPSLVAASGRHFFHEIIQIEPPTEVNK</sequence>
<evidence type="ECO:0000313" key="2">
    <source>
        <dbReference type="EMBL" id="KAK2171201.1"/>
    </source>
</evidence>
<gene>
    <name evidence="2" type="ORF">NP493_1089g00033</name>
</gene>
<dbReference type="Proteomes" id="UP001209878">
    <property type="component" value="Unassembled WGS sequence"/>
</dbReference>
<accession>A0AAD9KH99</accession>
<dbReference type="Gene3D" id="2.40.40.20">
    <property type="match status" value="1"/>
</dbReference>
<dbReference type="SUPFAM" id="SSF50692">
    <property type="entry name" value="ADC-like"/>
    <property type="match status" value="1"/>
</dbReference>
<reference evidence="2" key="1">
    <citation type="journal article" date="2023" name="Mol. Biol. Evol.">
        <title>Third-Generation Sequencing Reveals the Adaptive Role of the Epigenome in Three Deep-Sea Polychaetes.</title>
        <authorList>
            <person name="Perez M."/>
            <person name="Aroh O."/>
            <person name="Sun Y."/>
            <person name="Lan Y."/>
            <person name="Juniper S.K."/>
            <person name="Young C.R."/>
            <person name="Angers B."/>
            <person name="Qian P.Y."/>
        </authorList>
    </citation>
    <scope>NUCLEOTIDE SEQUENCE</scope>
    <source>
        <strain evidence="2">R07B-5</strain>
    </source>
</reference>
<dbReference type="InterPro" id="IPR009010">
    <property type="entry name" value="Asp_de-COase-like_dom_sf"/>
</dbReference>
<protein>
    <submittedName>
        <fullName evidence="2">Uncharacterized protein</fullName>
    </submittedName>
</protein>
<comment type="caution">
    <text evidence="2">The sequence shown here is derived from an EMBL/GenBank/DDBJ whole genome shotgun (WGS) entry which is preliminary data.</text>
</comment>
<feature type="region of interest" description="Disordered" evidence="1">
    <location>
        <begin position="95"/>
        <end position="133"/>
    </location>
</feature>
<dbReference type="SUPFAM" id="SSF52540">
    <property type="entry name" value="P-loop containing nucleoside triphosphate hydrolases"/>
    <property type="match status" value="1"/>
</dbReference>
<feature type="region of interest" description="Disordered" evidence="1">
    <location>
        <begin position="464"/>
        <end position="483"/>
    </location>
</feature>
<name>A0AAD9KH99_RIDPI</name>
<dbReference type="EMBL" id="JAODUO010001092">
    <property type="protein sequence ID" value="KAK2171201.1"/>
    <property type="molecule type" value="Genomic_DNA"/>
</dbReference>
<keyword evidence="3" id="KW-1185">Reference proteome</keyword>
<evidence type="ECO:0000256" key="1">
    <source>
        <dbReference type="SAM" id="MobiDB-lite"/>
    </source>
</evidence>
<feature type="region of interest" description="Disordered" evidence="1">
    <location>
        <begin position="195"/>
        <end position="216"/>
    </location>
</feature>
<proteinExistence type="predicted"/>
<dbReference type="InterPro" id="IPR027417">
    <property type="entry name" value="P-loop_NTPase"/>
</dbReference>